<reference evidence="13 14" key="1">
    <citation type="submission" date="2017-06" db="EMBL/GenBank/DDBJ databases">
        <authorList>
            <person name="Kim H.J."/>
            <person name="Triplett B.A."/>
        </authorList>
    </citation>
    <scope>NUCLEOTIDE SEQUENCE [LARGE SCALE GENOMIC DNA]</scope>
    <source>
        <strain evidence="13 14">B29T1</strain>
    </source>
</reference>
<dbReference type="Gene3D" id="3.40.50.80">
    <property type="entry name" value="Nucleotide-binding domain of ferredoxin-NADP reductase (FNR) module"/>
    <property type="match status" value="1"/>
</dbReference>
<keyword evidence="6" id="KW-0560">Oxidoreductase</keyword>
<accession>A0A212RPU4</accession>
<dbReference type="PANTHER" id="PTHR47354:SF6">
    <property type="entry name" value="NADH OXIDOREDUCTASE HCR"/>
    <property type="match status" value="1"/>
</dbReference>
<dbReference type="PROSITE" id="PS00197">
    <property type="entry name" value="2FE2S_FER_1"/>
    <property type="match status" value="1"/>
</dbReference>
<dbReference type="Proteomes" id="UP000197065">
    <property type="component" value="Unassembled WGS sequence"/>
</dbReference>
<protein>
    <submittedName>
        <fullName evidence="13">Ferredoxin-NADP reductase</fullName>
    </submittedName>
</protein>
<dbReference type="InterPro" id="IPR050415">
    <property type="entry name" value="MRET"/>
</dbReference>
<dbReference type="SUPFAM" id="SSF54292">
    <property type="entry name" value="2Fe-2S ferredoxin-like"/>
    <property type="match status" value="1"/>
</dbReference>
<dbReference type="InterPro" id="IPR017938">
    <property type="entry name" value="Riboflavin_synthase-like_b-brl"/>
</dbReference>
<dbReference type="Pfam" id="PF00111">
    <property type="entry name" value="Fer2"/>
    <property type="match status" value="1"/>
</dbReference>
<dbReference type="Pfam" id="PF00175">
    <property type="entry name" value="NAD_binding_1"/>
    <property type="match status" value="1"/>
</dbReference>
<dbReference type="InterPro" id="IPR039261">
    <property type="entry name" value="FNR_nucleotide-bd"/>
</dbReference>
<dbReference type="SUPFAM" id="SSF52343">
    <property type="entry name" value="Ferredoxin reductase-like, C-terminal NADP-linked domain"/>
    <property type="match status" value="1"/>
</dbReference>
<organism evidence="13 14">
    <name type="scientific">Arboricoccus pini</name>
    <dbReference type="NCBI Taxonomy" id="1963835"/>
    <lineage>
        <taxon>Bacteria</taxon>
        <taxon>Pseudomonadati</taxon>
        <taxon>Pseudomonadota</taxon>
        <taxon>Alphaproteobacteria</taxon>
        <taxon>Geminicoccales</taxon>
        <taxon>Geminicoccaceae</taxon>
        <taxon>Arboricoccus</taxon>
    </lineage>
</organism>
<dbReference type="PROSITE" id="PS51085">
    <property type="entry name" value="2FE2S_FER_2"/>
    <property type="match status" value="1"/>
</dbReference>
<evidence type="ECO:0000259" key="11">
    <source>
        <dbReference type="PROSITE" id="PS51085"/>
    </source>
</evidence>
<dbReference type="AlphaFoldDB" id="A0A212RPU4"/>
<feature type="domain" description="2Fe-2S ferredoxin-type" evidence="11">
    <location>
        <begin position="532"/>
        <end position="616"/>
    </location>
</feature>
<dbReference type="PRINTS" id="PR00410">
    <property type="entry name" value="PHEHYDRXLASE"/>
</dbReference>
<keyword evidence="14" id="KW-1185">Reference proteome</keyword>
<dbReference type="InterPro" id="IPR017927">
    <property type="entry name" value="FAD-bd_FR_type"/>
</dbReference>
<comment type="cofactor">
    <cofactor evidence="1">
        <name>FAD</name>
        <dbReference type="ChEBI" id="CHEBI:57692"/>
    </cofactor>
</comment>
<dbReference type="Gene3D" id="2.40.30.10">
    <property type="entry name" value="Translation factors"/>
    <property type="match status" value="1"/>
</dbReference>
<evidence type="ECO:0000259" key="12">
    <source>
        <dbReference type="PROSITE" id="PS51384"/>
    </source>
</evidence>
<dbReference type="EMBL" id="FYEH01000012">
    <property type="protein sequence ID" value="SNB74576.1"/>
    <property type="molecule type" value="Genomic_DNA"/>
</dbReference>
<dbReference type="InterPro" id="IPR008333">
    <property type="entry name" value="Cbr1-like_FAD-bd_dom"/>
</dbReference>
<sequence>MSEAKTVQDLVDLHDELASIMFLIFISIADCEKDITPHDVQHFHRLLSDGVWTMNEDIRKGLAELQRSYSSMWGAYEAGRLVTGPTAVADALARIGTLVDTGHHADLMRALDDFVTQLAGDGRIFGHRFTLGNESRSRAQVRSEIRKLIQQRDGETLFSPPAFELAAASPPLDLPSVEGSPLAPALQAERRAPANSGTKGGSLSRAEAGSRSTPAKDSVPPANATSAAGLGLPAWPPPGITRKTEDLWQGGKMRLRCVSVTIETHDVKTYSFCALRPCFFSYKPGQFVTVEAPIGDRLLRRTYTLSSSPSRPFTLSISVKRVPLGWISNWLWDEVIPGFELDITGPGGDFTCVDHPSPKLLFIAAGIGITPIISMLRWIADTEAPTKSVVIYNVRSLADVAFAQELSYLNARLQERLRLVIVPKRLVPGQSWHGLTGPFTPQLLRAVVDDLAEREAFVCGPSGYMDMVESLLLAEGLPRQRLHSERFGGSSTSTALASPPAVAPRSLAVLKPSTAHPSYPTSAAPAAGAGRATVTFRKTGKTVVCATGETILDAATRESVDLQSSCRSGICGACKIKRIRGRVDMPAQQVLSEDDIADGFVLTCVGQPQGDVLLDA</sequence>
<evidence type="ECO:0000256" key="7">
    <source>
        <dbReference type="ARBA" id="ARBA00023004"/>
    </source>
</evidence>
<evidence type="ECO:0000256" key="8">
    <source>
        <dbReference type="ARBA" id="ARBA00023014"/>
    </source>
</evidence>
<dbReference type="InterPro" id="IPR012675">
    <property type="entry name" value="Beta-grasp_dom_sf"/>
</dbReference>
<dbReference type="CDD" id="cd00207">
    <property type="entry name" value="fer2"/>
    <property type="match status" value="1"/>
</dbReference>
<dbReference type="Gene3D" id="3.10.20.30">
    <property type="match status" value="1"/>
</dbReference>
<evidence type="ECO:0000256" key="2">
    <source>
        <dbReference type="ARBA" id="ARBA00022630"/>
    </source>
</evidence>
<evidence type="ECO:0000313" key="14">
    <source>
        <dbReference type="Proteomes" id="UP000197065"/>
    </source>
</evidence>
<evidence type="ECO:0000256" key="10">
    <source>
        <dbReference type="SAM" id="MobiDB-lite"/>
    </source>
</evidence>
<evidence type="ECO:0000256" key="5">
    <source>
        <dbReference type="ARBA" id="ARBA00022827"/>
    </source>
</evidence>
<gene>
    <name evidence="13" type="ORF">SAMN07250955_11210</name>
</gene>
<dbReference type="OrthoDB" id="9806195at2"/>
<dbReference type="InterPro" id="IPR006058">
    <property type="entry name" value="2Fe2S_fd_BS"/>
</dbReference>
<evidence type="ECO:0000256" key="4">
    <source>
        <dbReference type="ARBA" id="ARBA00022723"/>
    </source>
</evidence>
<evidence type="ECO:0000313" key="13">
    <source>
        <dbReference type="EMBL" id="SNB74576.1"/>
    </source>
</evidence>
<dbReference type="InterPro" id="IPR001433">
    <property type="entry name" value="OxRdtase_FAD/NAD-bd"/>
</dbReference>
<evidence type="ECO:0000256" key="1">
    <source>
        <dbReference type="ARBA" id="ARBA00001974"/>
    </source>
</evidence>
<dbReference type="CDD" id="cd06215">
    <property type="entry name" value="FNR_iron_sulfur_binding_1"/>
    <property type="match status" value="1"/>
</dbReference>
<dbReference type="GO" id="GO:0016491">
    <property type="term" value="F:oxidoreductase activity"/>
    <property type="evidence" value="ECO:0007669"/>
    <property type="project" value="UniProtKB-KW"/>
</dbReference>
<evidence type="ECO:0000256" key="9">
    <source>
        <dbReference type="ARBA" id="ARBA00061434"/>
    </source>
</evidence>
<dbReference type="InterPro" id="IPR036010">
    <property type="entry name" value="2Fe-2S_ferredoxin-like_sf"/>
</dbReference>
<keyword evidence="2" id="KW-0285">Flavoprotein</keyword>
<feature type="domain" description="FAD-binding FR-type" evidence="12">
    <location>
        <begin position="250"/>
        <end position="353"/>
    </location>
</feature>
<comment type="similarity">
    <text evidence="9">In the N-terminal section; belongs to the FAD-binding oxidoreductase type 6 family.</text>
</comment>
<name>A0A212RPU4_9PROT</name>
<evidence type="ECO:0000256" key="6">
    <source>
        <dbReference type="ARBA" id="ARBA00023002"/>
    </source>
</evidence>
<proteinExistence type="inferred from homology"/>
<dbReference type="PANTHER" id="PTHR47354">
    <property type="entry name" value="NADH OXIDOREDUCTASE HCR"/>
    <property type="match status" value="1"/>
</dbReference>
<evidence type="ECO:0000256" key="3">
    <source>
        <dbReference type="ARBA" id="ARBA00022714"/>
    </source>
</evidence>
<dbReference type="RefSeq" id="WP_088562351.1">
    <property type="nucleotide sequence ID" value="NZ_FYEH01000012.1"/>
</dbReference>
<dbReference type="PROSITE" id="PS51384">
    <property type="entry name" value="FAD_FR"/>
    <property type="match status" value="1"/>
</dbReference>
<dbReference type="SUPFAM" id="SSF63380">
    <property type="entry name" value="Riboflavin synthase domain-like"/>
    <property type="match status" value="1"/>
</dbReference>
<dbReference type="GO" id="GO:0046872">
    <property type="term" value="F:metal ion binding"/>
    <property type="evidence" value="ECO:0007669"/>
    <property type="project" value="UniProtKB-KW"/>
</dbReference>
<keyword evidence="4" id="KW-0479">Metal-binding</keyword>
<dbReference type="Pfam" id="PF00970">
    <property type="entry name" value="FAD_binding_6"/>
    <property type="match status" value="1"/>
</dbReference>
<dbReference type="GO" id="GO:0051537">
    <property type="term" value="F:2 iron, 2 sulfur cluster binding"/>
    <property type="evidence" value="ECO:0007669"/>
    <property type="project" value="UniProtKB-KW"/>
</dbReference>
<dbReference type="InterPro" id="IPR001041">
    <property type="entry name" value="2Fe-2S_ferredoxin-type"/>
</dbReference>
<keyword evidence="5" id="KW-0274">FAD</keyword>
<keyword evidence="3" id="KW-0001">2Fe-2S</keyword>
<keyword evidence="8" id="KW-0411">Iron-sulfur</keyword>
<feature type="region of interest" description="Disordered" evidence="10">
    <location>
        <begin position="189"/>
        <end position="245"/>
    </location>
</feature>
<keyword evidence="7" id="KW-0408">Iron</keyword>